<evidence type="ECO:0000313" key="2">
    <source>
        <dbReference type="EMBL" id="OEF99622.1"/>
    </source>
</evidence>
<name>A0A1D2YV75_9BACI</name>
<dbReference type="Pfam" id="PF09851">
    <property type="entry name" value="SHOCT"/>
    <property type="match status" value="1"/>
</dbReference>
<keyword evidence="3" id="KW-1185">Reference proteome</keyword>
<dbReference type="Proteomes" id="UP000243739">
    <property type="component" value="Unassembled WGS sequence"/>
</dbReference>
<evidence type="ECO:0000259" key="1">
    <source>
        <dbReference type="Pfam" id="PF09851"/>
    </source>
</evidence>
<dbReference type="EMBL" id="MIJF01000018">
    <property type="protein sequence ID" value="OEF99622.1"/>
    <property type="molecule type" value="Genomic_DNA"/>
</dbReference>
<reference evidence="2 3" key="1">
    <citation type="submission" date="2016-09" db="EMBL/GenBank/DDBJ databases">
        <title>Draft genome sequence for the type strain of Vulcanibacillus modesticaldus BR, a strictly anaerobic, moderately thermophilic, and nitrate-reducing bacterium from deep sea-hydrothermal vents of the Mid-Atlantic Ridge.</title>
        <authorList>
            <person name="Abin C.A."/>
            <person name="Hollibaugh J.T."/>
        </authorList>
    </citation>
    <scope>NUCLEOTIDE SEQUENCE [LARGE SCALE GENOMIC DNA]</scope>
    <source>
        <strain evidence="2 3">BR</strain>
    </source>
</reference>
<proteinExistence type="predicted"/>
<dbReference type="AlphaFoldDB" id="A0A1D2YV75"/>
<accession>A0A1D2YV75</accession>
<dbReference type="OrthoDB" id="2907591at2"/>
<comment type="caution">
    <text evidence="2">The sequence shown here is derived from an EMBL/GenBank/DDBJ whole genome shotgun (WGS) entry which is preliminary data.</text>
</comment>
<dbReference type="RefSeq" id="WP_069656544.1">
    <property type="nucleotide sequence ID" value="NZ_MIJF01000018.1"/>
</dbReference>
<dbReference type="STRING" id="337097.BHF71_08340"/>
<evidence type="ECO:0000313" key="3">
    <source>
        <dbReference type="Proteomes" id="UP000243739"/>
    </source>
</evidence>
<sequence>MVNIILTLIVAYYLIRTGDLFKLIRKIRRFIVDFIVSLKQETNEIQTADDPLDILKLRFAKGEISAEEFEKMKTSL</sequence>
<gene>
    <name evidence="2" type="ORF">BHF71_08340</name>
</gene>
<dbReference type="InterPro" id="IPR018649">
    <property type="entry name" value="SHOCT"/>
</dbReference>
<protein>
    <recommendedName>
        <fullName evidence="1">SHOCT domain-containing protein</fullName>
    </recommendedName>
</protein>
<organism evidence="2 3">
    <name type="scientific">Vulcanibacillus modesticaldus</name>
    <dbReference type="NCBI Taxonomy" id="337097"/>
    <lineage>
        <taxon>Bacteria</taxon>
        <taxon>Bacillati</taxon>
        <taxon>Bacillota</taxon>
        <taxon>Bacilli</taxon>
        <taxon>Bacillales</taxon>
        <taxon>Bacillaceae</taxon>
        <taxon>Vulcanibacillus</taxon>
    </lineage>
</organism>
<feature type="domain" description="SHOCT" evidence="1">
    <location>
        <begin position="50"/>
        <end position="74"/>
    </location>
</feature>